<dbReference type="Gene3D" id="6.10.140.1450">
    <property type="match status" value="1"/>
</dbReference>
<dbReference type="InterPro" id="IPR013197">
    <property type="entry name" value="RNA_pol_III_RPC82-rel_HTH"/>
</dbReference>
<dbReference type="PANTHER" id="PTHR12949:SF0">
    <property type="entry name" value="DNA-DIRECTED RNA POLYMERASE III SUBUNIT RPC3"/>
    <property type="match status" value="1"/>
</dbReference>
<protein>
    <recommendedName>
        <fullName evidence="6">DNA-directed RNA polymerase III subunit RPC3</fullName>
        <shortName evidence="6">RNA polymerase III subunit C3</shortName>
    </recommendedName>
</protein>
<comment type="subunit">
    <text evidence="6">Component of the RNA polymerase III (Pol III) complex consisting of 17 subunits.</text>
</comment>
<dbReference type="GO" id="GO:0005666">
    <property type="term" value="C:RNA polymerase III complex"/>
    <property type="evidence" value="ECO:0007669"/>
    <property type="project" value="UniProtKB-UniRule"/>
</dbReference>
<dbReference type="STRING" id="7266.A0A3B0K5X2"/>
<comment type="similarity">
    <text evidence="2 6">Belongs to the eukaryotic RPC3/POLR3C RNA polymerase subunit family.</text>
</comment>
<dbReference type="Pfam" id="PF08221">
    <property type="entry name" value="HTH_9"/>
    <property type="match status" value="1"/>
</dbReference>
<evidence type="ECO:0000256" key="2">
    <source>
        <dbReference type="ARBA" id="ARBA00007206"/>
    </source>
</evidence>
<evidence type="ECO:0000259" key="7">
    <source>
        <dbReference type="Pfam" id="PF05645"/>
    </source>
</evidence>
<evidence type="ECO:0000256" key="1">
    <source>
        <dbReference type="ARBA" id="ARBA00004123"/>
    </source>
</evidence>
<evidence type="ECO:0000259" key="9">
    <source>
        <dbReference type="Pfam" id="PF22536"/>
    </source>
</evidence>
<evidence type="ECO:0000313" key="10">
    <source>
        <dbReference type="EMBL" id="SPP81399.1"/>
    </source>
</evidence>
<evidence type="ECO:0000259" key="8">
    <source>
        <dbReference type="Pfam" id="PF08221"/>
    </source>
</evidence>
<sequence>MSADYAHLCSAIVEQCFGKVSQAVSDCLFSATTRTLSQIANATKFSRKEVGLALSVLIKFRLVSFEASKLNPFVPEYSLRRQDILCLLRYPRYIHMVQTKYGNVGASIAEELVNAGSDTASAILIKCLSEGDTKSDGAESYRNTFLQMITDHYIIKRPELILSEEQDEVMPKFESNECDYFRHPNIDLQLIEKIRRGEATLAEAGDSTMIWNINYDRFHQDFRDSIMIDSIERKLGENASECFRFILKIMYKTTDPWQRKLSNQITFVDIKQTIEKKSNNLDLMKHLDQYISLLTDDSLGFLRRVGDMGGGLYVVDMEHAFQSLAFACIESVITERFSSKAARIFRVIRFKKFIEQEDLQKEAMIPAKEAKSLAYNLFQEQFIHVKAIKKAGGGGNGLAKAFYLFQIKEKDSVRMLLDICYKSLYNTIERSNFEKNEHKGLIEKSQRLDSIVETMKERGESDEYIAEIVETFTPPEVEILNKVKHRIKTLSKAELTMDQTIFLLQMYQHHCTILPTGIGKYK</sequence>
<comment type="subcellular location">
    <subcellularLocation>
        <location evidence="1 6">Nucleus</location>
    </subcellularLocation>
</comment>
<dbReference type="InterPro" id="IPR055207">
    <property type="entry name" value="POLR3C_WHD"/>
</dbReference>
<gene>
    <name evidence="10" type="ORF">DGUA_6G006424</name>
</gene>
<dbReference type="Pfam" id="PF22536">
    <property type="entry name" value="WHD_POLR3C"/>
    <property type="match status" value="1"/>
</dbReference>
<reference evidence="11" key="1">
    <citation type="submission" date="2018-01" db="EMBL/GenBank/DDBJ databases">
        <authorList>
            <person name="Alioto T."/>
            <person name="Alioto T."/>
        </authorList>
    </citation>
    <scope>NUCLEOTIDE SEQUENCE [LARGE SCALE GENOMIC DNA]</scope>
</reference>
<evidence type="ECO:0000256" key="6">
    <source>
        <dbReference type="RuleBase" id="RU367076"/>
    </source>
</evidence>
<dbReference type="AlphaFoldDB" id="A0A3B0K5X2"/>
<dbReference type="OrthoDB" id="272392at2759"/>
<dbReference type="Pfam" id="PF05645">
    <property type="entry name" value="RNA_pol_Rpc82"/>
    <property type="match status" value="1"/>
</dbReference>
<dbReference type="InterPro" id="IPR039748">
    <property type="entry name" value="RPC3"/>
</dbReference>
<dbReference type="FunFam" id="1.10.10.10:FF:000199">
    <property type="entry name" value="DNA-directed RNA polymerase III subunit RPC3"/>
    <property type="match status" value="1"/>
</dbReference>
<accession>A0A3B0K5X2</accession>
<evidence type="ECO:0000256" key="3">
    <source>
        <dbReference type="ARBA" id="ARBA00022478"/>
    </source>
</evidence>
<dbReference type="Proteomes" id="UP000268350">
    <property type="component" value="Unassembled WGS sequence"/>
</dbReference>
<feature type="domain" description="RNA polymerase III Rpc82 C -terminal" evidence="7">
    <location>
        <begin position="163"/>
        <end position="324"/>
    </location>
</feature>
<dbReference type="GO" id="GO:0003697">
    <property type="term" value="F:single-stranded DNA binding"/>
    <property type="evidence" value="ECO:0007669"/>
    <property type="project" value="UniProtKB-UniRule"/>
</dbReference>
<dbReference type="InterPro" id="IPR036388">
    <property type="entry name" value="WH-like_DNA-bd_sf"/>
</dbReference>
<dbReference type="Gene3D" id="1.10.10.10">
    <property type="entry name" value="Winged helix-like DNA-binding domain superfamily/Winged helix DNA-binding domain"/>
    <property type="match status" value="4"/>
</dbReference>
<evidence type="ECO:0000313" key="11">
    <source>
        <dbReference type="Proteomes" id="UP000268350"/>
    </source>
</evidence>
<feature type="domain" description="DNA-directed RNA polymerase III subunit RPC3 winged-helix" evidence="9">
    <location>
        <begin position="329"/>
        <end position="407"/>
    </location>
</feature>
<dbReference type="PANTHER" id="PTHR12949">
    <property type="entry name" value="RNA POLYMERASE III DNA DIRECTED -RELATED"/>
    <property type="match status" value="1"/>
</dbReference>
<dbReference type="EMBL" id="OUUW01000005">
    <property type="protein sequence ID" value="SPP81399.1"/>
    <property type="molecule type" value="Genomic_DNA"/>
</dbReference>
<keyword evidence="4 6" id="KW-0804">Transcription</keyword>
<evidence type="ECO:0000256" key="4">
    <source>
        <dbReference type="ARBA" id="ARBA00023163"/>
    </source>
</evidence>
<dbReference type="GO" id="GO:0006351">
    <property type="term" value="P:DNA-templated transcription"/>
    <property type="evidence" value="ECO:0007669"/>
    <property type="project" value="InterPro"/>
</dbReference>
<keyword evidence="3 6" id="KW-0240">DNA-directed RNA polymerase</keyword>
<proteinExistence type="inferred from homology"/>
<dbReference type="InterPro" id="IPR008806">
    <property type="entry name" value="RNA_pol_III_Rpc82_C"/>
</dbReference>
<feature type="domain" description="RNA polymerase III subunit RPC82-related helix-turn-helix" evidence="8">
    <location>
        <begin position="7"/>
        <end position="65"/>
    </location>
</feature>
<keyword evidence="5 6" id="KW-0539">Nucleus</keyword>
<name>A0A3B0K5X2_DROGU</name>
<evidence type="ECO:0000256" key="5">
    <source>
        <dbReference type="ARBA" id="ARBA00023242"/>
    </source>
</evidence>
<dbReference type="OMA" id="GQYVVHM"/>
<comment type="function">
    <text evidence="6">DNA-dependent RNA polymerase catalyzes the transcription of DNA into RNA using the four ribonucleoside triphosphates as substrates. Specific core component of RNA polymerase III which synthesizes small RNAs, such as 5S rRNA and tRNAs.</text>
</comment>
<dbReference type="Pfam" id="PF20912">
    <property type="entry name" value="RPC3_helical"/>
    <property type="match status" value="1"/>
</dbReference>
<keyword evidence="11" id="KW-1185">Reference proteome</keyword>
<organism evidence="10 11">
    <name type="scientific">Drosophila guanche</name>
    <name type="common">Fruit fly</name>
    <dbReference type="NCBI Taxonomy" id="7266"/>
    <lineage>
        <taxon>Eukaryota</taxon>
        <taxon>Metazoa</taxon>
        <taxon>Ecdysozoa</taxon>
        <taxon>Arthropoda</taxon>
        <taxon>Hexapoda</taxon>
        <taxon>Insecta</taxon>
        <taxon>Pterygota</taxon>
        <taxon>Neoptera</taxon>
        <taxon>Endopterygota</taxon>
        <taxon>Diptera</taxon>
        <taxon>Brachycera</taxon>
        <taxon>Muscomorpha</taxon>
        <taxon>Ephydroidea</taxon>
        <taxon>Drosophilidae</taxon>
        <taxon>Drosophila</taxon>
        <taxon>Sophophora</taxon>
    </lineage>
</organism>